<name>A0AAV5HUG2_9ROSI</name>
<dbReference type="AlphaFoldDB" id="A0AAV5HUG2"/>
<dbReference type="PANTHER" id="PTHR11921">
    <property type="entry name" value="SUCCINATE DEHYDROGENASE IRON-SULFUR PROTEIN"/>
    <property type="match status" value="1"/>
</dbReference>
<reference evidence="2 3" key="1">
    <citation type="journal article" date="2021" name="Commun. Biol.">
        <title>The genome of Shorea leprosula (Dipterocarpaceae) highlights the ecological relevance of drought in aseasonal tropical rainforests.</title>
        <authorList>
            <person name="Ng K.K.S."/>
            <person name="Kobayashi M.J."/>
            <person name="Fawcett J.A."/>
            <person name="Hatakeyama M."/>
            <person name="Paape T."/>
            <person name="Ng C.H."/>
            <person name="Ang C.C."/>
            <person name="Tnah L.H."/>
            <person name="Lee C.T."/>
            <person name="Nishiyama T."/>
            <person name="Sese J."/>
            <person name="O'Brien M.J."/>
            <person name="Copetti D."/>
            <person name="Mohd Noor M.I."/>
            <person name="Ong R.C."/>
            <person name="Putra M."/>
            <person name="Sireger I.Z."/>
            <person name="Indrioko S."/>
            <person name="Kosugi Y."/>
            <person name="Izuno A."/>
            <person name="Isagi Y."/>
            <person name="Lee S.L."/>
            <person name="Shimizu K.K."/>
        </authorList>
    </citation>
    <scope>NUCLEOTIDE SEQUENCE [LARGE SCALE GENOMIC DNA]</scope>
    <source>
        <strain evidence="2">214</strain>
    </source>
</reference>
<dbReference type="GO" id="GO:0051536">
    <property type="term" value="F:iron-sulfur cluster binding"/>
    <property type="evidence" value="ECO:0007669"/>
    <property type="project" value="InterPro"/>
</dbReference>
<sequence>MNIDGLACLTKIPSKPESTITPLPHMFVIKDLVVDMTNFYNHYKKIKPWLKRKNPPPVVGKEILQSKKDRAKLDGMYECIHNFPFSSFFFLLFILSLSLLPSSSSLNLGFSQTQICLPFPIILVSFIALGRALFVDGHLSSFIYGNKKRISIFSTGQSQIFLFVMEKANFCIPKYLISYDCGMKMHVYFHHRVCTRAKVPQVCFEIPVLGQRDCNVGYEIGNRKHIQGLAPSREA</sequence>
<accession>A0AAV5HUG2</accession>
<proteinExistence type="predicted"/>
<dbReference type="PANTHER" id="PTHR11921:SF29">
    <property type="entry name" value="SUCCINATE DEHYDROGENASE [UBIQUINONE] IRON-SULFUR SUBUNIT, MITOCHONDRIAL"/>
    <property type="match status" value="1"/>
</dbReference>
<dbReference type="SUPFAM" id="SSF46548">
    <property type="entry name" value="alpha-helical ferredoxin"/>
    <property type="match status" value="1"/>
</dbReference>
<comment type="caution">
    <text evidence="2">The sequence shown here is derived from an EMBL/GenBank/DDBJ whole genome shotgun (WGS) entry which is preliminary data.</text>
</comment>
<dbReference type="GO" id="GO:0009060">
    <property type="term" value="P:aerobic respiration"/>
    <property type="evidence" value="ECO:0007669"/>
    <property type="project" value="TreeGrafter"/>
</dbReference>
<keyword evidence="3" id="KW-1185">Reference proteome</keyword>
<keyword evidence="1" id="KW-0812">Transmembrane</keyword>
<dbReference type="Proteomes" id="UP001054252">
    <property type="component" value="Unassembled WGS sequence"/>
</dbReference>
<gene>
    <name evidence="2" type="ORF">SLEP1_g4366</name>
</gene>
<keyword evidence="1" id="KW-1133">Transmembrane helix</keyword>
<feature type="transmembrane region" description="Helical" evidence="1">
    <location>
        <begin position="79"/>
        <end position="99"/>
    </location>
</feature>
<dbReference type="Gene3D" id="1.10.1060.10">
    <property type="entry name" value="Alpha-helical ferredoxin"/>
    <property type="match status" value="1"/>
</dbReference>
<dbReference type="GO" id="GO:0022904">
    <property type="term" value="P:respiratory electron transport chain"/>
    <property type="evidence" value="ECO:0007669"/>
    <property type="project" value="TreeGrafter"/>
</dbReference>
<dbReference type="EMBL" id="BPVZ01000004">
    <property type="protein sequence ID" value="GKU90365.1"/>
    <property type="molecule type" value="Genomic_DNA"/>
</dbReference>
<dbReference type="InterPro" id="IPR050573">
    <property type="entry name" value="SDH/FRD_Iron-Sulfur"/>
</dbReference>
<dbReference type="InterPro" id="IPR009051">
    <property type="entry name" value="Helical_ferredxn"/>
</dbReference>
<feature type="transmembrane region" description="Helical" evidence="1">
    <location>
        <begin position="119"/>
        <end position="139"/>
    </location>
</feature>
<keyword evidence="1" id="KW-0472">Membrane</keyword>
<dbReference type="GO" id="GO:0005739">
    <property type="term" value="C:mitochondrion"/>
    <property type="evidence" value="ECO:0007669"/>
    <property type="project" value="TreeGrafter"/>
</dbReference>
<evidence type="ECO:0000313" key="2">
    <source>
        <dbReference type="EMBL" id="GKU90365.1"/>
    </source>
</evidence>
<evidence type="ECO:0000313" key="3">
    <source>
        <dbReference type="Proteomes" id="UP001054252"/>
    </source>
</evidence>
<protein>
    <submittedName>
        <fullName evidence="2">Uncharacterized protein</fullName>
    </submittedName>
</protein>
<evidence type="ECO:0000256" key="1">
    <source>
        <dbReference type="SAM" id="Phobius"/>
    </source>
</evidence>
<organism evidence="2 3">
    <name type="scientific">Rubroshorea leprosula</name>
    <dbReference type="NCBI Taxonomy" id="152421"/>
    <lineage>
        <taxon>Eukaryota</taxon>
        <taxon>Viridiplantae</taxon>
        <taxon>Streptophyta</taxon>
        <taxon>Embryophyta</taxon>
        <taxon>Tracheophyta</taxon>
        <taxon>Spermatophyta</taxon>
        <taxon>Magnoliopsida</taxon>
        <taxon>eudicotyledons</taxon>
        <taxon>Gunneridae</taxon>
        <taxon>Pentapetalae</taxon>
        <taxon>rosids</taxon>
        <taxon>malvids</taxon>
        <taxon>Malvales</taxon>
        <taxon>Dipterocarpaceae</taxon>
        <taxon>Rubroshorea</taxon>
    </lineage>
</organism>